<dbReference type="InterPro" id="IPR036397">
    <property type="entry name" value="RNaseH_sf"/>
</dbReference>
<dbReference type="InterPro" id="IPR012337">
    <property type="entry name" value="RNaseH-like_sf"/>
</dbReference>
<proteinExistence type="predicted"/>
<keyword evidence="4" id="KW-1185">Reference proteome</keyword>
<gene>
    <name evidence="3" type="ORF">SKAU_G00378230</name>
</gene>
<evidence type="ECO:0000313" key="3">
    <source>
        <dbReference type="EMBL" id="KAJ8336603.1"/>
    </source>
</evidence>
<dbReference type="OrthoDB" id="775972at2759"/>
<dbReference type="EMBL" id="JAINUF010000019">
    <property type="protein sequence ID" value="KAJ8336603.1"/>
    <property type="molecule type" value="Genomic_DNA"/>
</dbReference>
<dbReference type="GO" id="GO:0015074">
    <property type="term" value="P:DNA integration"/>
    <property type="evidence" value="ECO:0007669"/>
    <property type="project" value="InterPro"/>
</dbReference>
<dbReference type="Pfam" id="PF00665">
    <property type="entry name" value="rve"/>
    <property type="match status" value="1"/>
</dbReference>
<feature type="region of interest" description="Disordered" evidence="1">
    <location>
        <begin position="44"/>
        <end position="70"/>
    </location>
</feature>
<dbReference type="Gene3D" id="3.30.420.10">
    <property type="entry name" value="Ribonuclease H-like superfamily/Ribonuclease H"/>
    <property type="match status" value="1"/>
</dbReference>
<sequence>MHLLKETDLTLDKAIKICQASECAKAQIKTFSQDSESAEVNAVKHVGKRAPSKRKEQKPTQSTAHDSKGCERCGNRHMPKQCPAFGKDCRKCGGRNHFAKCCFSKKKVQLVEQLSDSEEDDGPPLFCDAATVEGDLSRDEWIAHLKVNGTEVPLKLDTGAQVNILPMKDLKRLKNRPKRHQYQQPKEPMRPHDRPQEPWCKVGMDLFQLKGKDYLLVMDYYSKYPEYALLSDTTAEQVVARTKAIFSRQGIPLTVISDNGPQFSSQCFRDFSKTYGFEHITSSPRYPQSNGLAEKGVQIVKRSLKKAMESNEDPYLAILNYRASPLEKGLSPGEMLMKRKLRTRLPSARFRKEQREPAAQETKQMEYYNRTTKPLRPLAQEEIVRVRCDGQWGPLAKVVKETTPRSYEVITEHGNTLRRNRRHLLKVPKKEIRVSDNTEEMTGIRHDEQPDMTIIHATPENNNSTGDRTQREGLRREIVKPKRLIEEM</sequence>
<dbReference type="AlphaFoldDB" id="A0A9Q1ED62"/>
<protein>
    <recommendedName>
        <fullName evidence="2">Integrase catalytic domain-containing protein</fullName>
    </recommendedName>
</protein>
<dbReference type="PROSITE" id="PS50994">
    <property type="entry name" value="INTEGRASE"/>
    <property type="match status" value="1"/>
</dbReference>
<organism evidence="3 4">
    <name type="scientific">Synaphobranchus kaupii</name>
    <name type="common">Kaup's arrowtooth eel</name>
    <dbReference type="NCBI Taxonomy" id="118154"/>
    <lineage>
        <taxon>Eukaryota</taxon>
        <taxon>Metazoa</taxon>
        <taxon>Chordata</taxon>
        <taxon>Craniata</taxon>
        <taxon>Vertebrata</taxon>
        <taxon>Euteleostomi</taxon>
        <taxon>Actinopterygii</taxon>
        <taxon>Neopterygii</taxon>
        <taxon>Teleostei</taxon>
        <taxon>Anguilliformes</taxon>
        <taxon>Synaphobranchidae</taxon>
        <taxon>Synaphobranchus</taxon>
    </lineage>
</organism>
<dbReference type="GO" id="GO:0003676">
    <property type="term" value="F:nucleic acid binding"/>
    <property type="evidence" value="ECO:0007669"/>
    <property type="project" value="InterPro"/>
</dbReference>
<name>A0A9Q1ED62_SYNKA</name>
<dbReference type="SUPFAM" id="SSF53098">
    <property type="entry name" value="Ribonuclease H-like"/>
    <property type="match status" value="1"/>
</dbReference>
<feature type="region of interest" description="Disordered" evidence="1">
    <location>
        <begin position="176"/>
        <end position="195"/>
    </location>
</feature>
<feature type="domain" description="Integrase catalytic" evidence="2">
    <location>
        <begin position="194"/>
        <end position="354"/>
    </location>
</feature>
<dbReference type="SUPFAM" id="SSF50630">
    <property type="entry name" value="Acid proteases"/>
    <property type="match status" value="1"/>
</dbReference>
<dbReference type="FunFam" id="3.30.420.10:FF:000063">
    <property type="entry name" value="Retrovirus-related Pol polyprotein from transposon 297-like Protein"/>
    <property type="match status" value="1"/>
</dbReference>
<comment type="caution">
    <text evidence="3">The sequence shown here is derived from an EMBL/GenBank/DDBJ whole genome shotgun (WGS) entry which is preliminary data.</text>
</comment>
<dbReference type="InterPro" id="IPR050951">
    <property type="entry name" value="Retrovirus_Pol_polyprotein"/>
</dbReference>
<reference evidence="3" key="1">
    <citation type="journal article" date="2023" name="Science">
        <title>Genome structures resolve the early diversification of teleost fishes.</title>
        <authorList>
            <person name="Parey E."/>
            <person name="Louis A."/>
            <person name="Montfort J."/>
            <person name="Bouchez O."/>
            <person name="Roques C."/>
            <person name="Iampietro C."/>
            <person name="Lluch J."/>
            <person name="Castinel A."/>
            <person name="Donnadieu C."/>
            <person name="Desvignes T."/>
            <person name="Floi Bucao C."/>
            <person name="Jouanno E."/>
            <person name="Wen M."/>
            <person name="Mejri S."/>
            <person name="Dirks R."/>
            <person name="Jansen H."/>
            <person name="Henkel C."/>
            <person name="Chen W.J."/>
            <person name="Zahm M."/>
            <person name="Cabau C."/>
            <person name="Klopp C."/>
            <person name="Thompson A.W."/>
            <person name="Robinson-Rechavi M."/>
            <person name="Braasch I."/>
            <person name="Lecointre G."/>
            <person name="Bobe J."/>
            <person name="Postlethwait J.H."/>
            <person name="Berthelot C."/>
            <person name="Roest Crollius H."/>
            <person name="Guiguen Y."/>
        </authorList>
    </citation>
    <scope>NUCLEOTIDE SEQUENCE</scope>
    <source>
        <strain evidence="3">WJC10195</strain>
    </source>
</reference>
<dbReference type="InterPro" id="IPR001584">
    <property type="entry name" value="Integrase_cat-core"/>
</dbReference>
<evidence type="ECO:0000313" key="4">
    <source>
        <dbReference type="Proteomes" id="UP001152622"/>
    </source>
</evidence>
<dbReference type="PANTHER" id="PTHR37984">
    <property type="entry name" value="PROTEIN CBG26694"/>
    <property type="match status" value="1"/>
</dbReference>
<evidence type="ECO:0000256" key="1">
    <source>
        <dbReference type="SAM" id="MobiDB-lite"/>
    </source>
</evidence>
<accession>A0A9Q1ED62</accession>
<dbReference type="Proteomes" id="UP001152622">
    <property type="component" value="Chromosome 19"/>
</dbReference>
<evidence type="ECO:0000259" key="2">
    <source>
        <dbReference type="PROSITE" id="PS50994"/>
    </source>
</evidence>
<dbReference type="PANTHER" id="PTHR37984:SF7">
    <property type="entry name" value="INTEGRASE CATALYTIC DOMAIN-CONTAINING PROTEIN"/>
    <property type="match status" value="1"/>
</dbReference>
<dbReference type="InterPro" id="IPR021109">
    <property type="entry name" value="Peptidase_aspartic_dom_sf"/>
</dbReference>